<sequence length="76" mass="8770">MLLDNKSNFWGADQIKPWLVSPLSTVLDELADALNNDKLEIVALHYATVSLPQKGQTETEWKFNEFLGFWCKKDEQ</sequence>
<dbReference type="Proteomes" id="UP000254232">
    <property type="component" value="Unassembled WGS sequence"/>
</dbReference>
<gene>
    <name evidence="1" type="ORF">NCTC11413_01046</name>
</gene>
<dbReference type="AlphaFoldDB" id="A0A377H605"/>
<evidence type="ECO:0000313" key="2">
    <source>
        <dbReference type="Proteomes" id="UP000254232"/>
    </source>
</evidence>
<dbReference type="GeneID" id="77264714"/>
<name>A0A377H605_9PAST</name>
<dbReference type="EMBL" id="UGGZ01000001">
    <property type="protein sequence ID" value="STO37924.1"/>
    <property type="molecule type" value="Genomic_DNA"/>
</dbReference>
<evidence type="ECO:0000313" key="1">
    <source>
        <dbReference type="EMBL" id="STO37924.1"/>
    </source>
</evidence>
<proteinExistence type="predicted"/>
<protein>
    <submittedName>
        <fullName evidence="1">CRISPR-associated helicase Cas3, subtype I-F/YPEST</fullName>
    </submittedName>
</protein>
<reference evidence="1 2" key="1">
    <citation type="submission" date="2018-06" db="EMBL/GenBank/DDBJ databases">
        <authorList>
            <consortium name="Pathogen Informatics"/>
            <person name="Doyle S."/>
        </authorList>
    </citation>
    <scope>NUCLEOTIDE SEQUENCE [LARGE SCALE GENOMIC DNA]</scope>
    <source>
        <strain evidence="1 2">NCTC11413</strain>
    </source>
</reference>
<accession>A0A377H605</accession>
<dbReference type="RefSeq" id="WP_018347336.1">
    <property type="nucleotide sequence ID" value="NZ_UGGZ01000001.1"/>
</dbReference>
<organism evidence="1 2">
    <name type="scientific">Gallibacterium anatis</name>
    <dbReference type="NCBI Taxonomy" id="750"/>
    <lineage>
        <taxon>Bacteria</taxon>
        <taxon>Pseudomonadati</taxon>
        <taxon>Pseudomonadota</taxon>
        <taxon>Gammaproteobacteria</taxon>
        <taxon>Pasteurellales</taxon>
        <taxon>Pasteurellaceae</taxon>
        <taxon>Gallibacterium</taxon>
    </lineage>
</organism>